<evidence type="ECO:0000256" key="4">
    <source>
        <dbReference type="ARBA" id="ARBA00022695"/>
    </source>
</evidence>
<dbReference type="InterPro" id="IPR051161">
    <property type="entry name" value="Mannose-6P_isomerase_type2"/>
</dbReference>
<dbReference type="KEGG" id="psez:HME7025_00436"/>
<evidence type="ECO:0000259" key="9">
    <source>
        <dbReference type="Pfam" id="PF22640"/>
    </source>
</evidence>
<proteinExistence type="inferred from homology"/>
<sequence length="354" mass="40321">MKDNYLIIMAGGIGTRFWPISRSANPKQFHDVLGVGKTMLQQTAERFQGIIPQENIYVVTSEEFAGLVEEQLPFLSKEQILKEPQRKNTAPCIAYATYKISKKNKKAKFVVAPADHVILKEQVFQENIRTALEVAEEDVFVTLGIIPTRPDTGYGYIQYVPNENKAQKVKTFTEKPNLELAQAFLESGDYVWNAGIFVFKLPTFKKELEKHQSRMAEQFEEGLTHYYTKEEDTFIKKVYGVCKNISMDVGIMEKAQEVKVILSDIGWSDLGTWQSLYEINEKDSNHNVIEGNVMIYDTKNCIIKTPSEKLVVIQGLKGFIVAEHGNALMICPKDQEQEVKKFVEEATARDPKFS</sequence>
<dbReference type="InterPro" id="IPR005835">
    <property type="entry name" value="NTP_transferase_dom"/>
</dbReference>
<evidence type="ECO:0000256" key="6">
    <source>
        <dbReference type="ARBA" id="ARBA00023134"/>
    </source>
</evidence>
<dbReference type="Pfam" id="PF00483">
    <property type="entry name" value="NTP_transferase"/>
    <property type="match status" value="1"/>
</dbReference>
<name>A0A2S2DSH7_9BACT</name>
<feature type="domain" description="Nucleotidyl transferase" evidence="8">
    <location>
        <begin position="7"/>
        <end position="284"/>
    </location>
</feature>
<dbReference type="FunFam" id="3.90.550.10:FF:000046">
    <property type="entry name" value="Mannose-1-phosphate guanylyltransferase (GDP)"/>
    <property type="match status" value="1"/>
</dbReference>
<dbReference type="SUPFAM" id="SSF159283">
    <property type="entry name" value="Guanosine diphospho-D-mannose pyrophosphorylase/mannose-6-phosphate isomerase linker domain"/>
    <property type="match status" value="1"/>
</dbReference>
<feature type="domain" description="MannoseP isomerase/GMP-like beta-helix" evidence="9">
    <location>
        <begin position="291"/>
        <end position="345"/>
    </location>
</feature>
<organism evidence="10 11">
    <name type="scientific">Aquirufa nivalisilvae</name>
    <dbReference type="NCBI Taxonomy" id="2516557"/>
    <lineage>
        <taxon>Bacteria</taxon>
        <taxon>Pseudomonadati</taxon>
        <taxon>Bacteroidota</taxon>
        <taxon>Cytophagia</taxon>
        <taxon>Cytophagales</taxon>
        <taxon>Flectobacillaceae</taxon>
        <taxon>Aquirufa</taxon>
    </lineage>
</organism>
<dbReference type="PANTHER" id="PTHR46390">
    <property type="entry name" value="MANNOSE-1-PHOSPHATE GUANYLYLTRANSFERASE"/>
    <property type="match status" value="1"/>
</dbReference>
<dbReference type="SUPFAM" id="SSF53448">
    <property type="entry name" value="Nucleotide-diphospho-sugar transferases"/>
    <property type="match status" value="1"/>
</dbReference>
<keyword evidence="3 10" id="KW-0808">Transferase</keyword>
<dbReference type="AlphaFoldDB" id="A0A2S2DSH7"/>
<dbReference type="Pfam" id="PF22640">
    <property type="entry name" value="ManC_GMP_beta-helix"/>
    <property type="match status" value="1"/>
</dbReference>
<evidence type="ECO:0000313" key="11">
    <source>
        <dbReference type="Proteomes" id="UP000245468"/>
    </source>
</evidence>
<evidence type="ECO:0000256" key="5">
    <source>
        <dbReference type="ARBA" id="ARBA00022741"/>
    </source>
</evidence>
<dbReference type="EMBL" id="CP029346">
    <property type="protein sequence ID" value="AWL08308.1"/>
    <property type="molecule type" value="Genomic_DNA"/>
</dbReference>
<comment type="catalytic activity">
    <reaction evidence="7">
        <text>alpha-D-mannose 1-phosphate + GTP + H(+) = GDP-alpha-D-mannose + diphosphate</text>
        <dbReference type="Rhea" id="RHEA:15229"/>
        <dbReference type="ChEBI" id="CHEBI:15378"/>
        <dbReference type="ChEBI" id="CHEBI:33019"/>
        <dbReference type="ChEBI" id="CHEBI:37565"/>
        <dbReference type="ChEBI" id="CHEBI:57527"/>
        <dbReference type="ChEBI" id="CHEBI:58409"/>
        <dbReference type="EC" id="2.7.7.13"/>
    </reaction>
</comment>
<accession>A0A2S2DSH7</accession>
<evidence type="ECO:0000256" key="1">
    <source>
        <dbReference type="ARBA" id="ARBA00006115"/>
    </source>
</evidence>
<dbReference type="EC" id="2.7.7.13" evidence="2"/>
<dbReference type="GO" id="GO:0009298">
    <property type="term" value="P:GDP-mannose biosynthetic process"/>
    <property type="evidence" value="ECO:0007669"/>
    <property type="project" value="TreeGrafter"/>
</dbReference>
<dbReference type="GO" id="GO:0005525">
    <property type="term" value="F:GTP binding"/>
    <property type="evidence" value="ECO:0007669"/>
    <property type="project" value="UniProtKB-KW"/>
</dbReference>
<protein>
    <recommendedName>
        <fullName evidence="2">mannose-1-phosphate guanylyltransferase</fullName>
        <ecNumber evidence="2">2.7.7.13</ecNumber>
    </recommendedName>
</protein>
<dbReference type="CDD" id="cd02509">
    <property type="entry name" value="GDP-M1P_Guanylyltransferase"/>
    <property type="match status" value="1"/>
</dbReference>
<gene>
    <name evidence="10" type="ORF">HME7025_00436</name>
</gene>
<evidence type="ECO:0000313" key="10">
    <source>
        <dbReference type="EMBL" id="AWL08308.1"/>
    </source>
</evidence>
<dbReference type="PANTHER" id="PTHR46390:SF1">
    <property type="entry name" value="MANNOSE-1-PHOSPHATE GUANYLYLTRANSFERASE"/>
    <property type="match status" value="1"/>
</dbReference>
<evidence type="ECO:0000256" key="2">
    <source>
        <dbReference type="ARBA" id="ARBA00012387"/>
    </source>
</evidence>
<keyword evidence="5" id="KW-0547">Nucleotide-binding</keyword>
<dbReference type="GO" id="GO:0004475">
    <property type="term" value="F:mannose-1-phosphate guanylyltransferase (GTP) activity"/>
    <property type="evidence" value="ECO:0007669"/>
    <property type="project" value="UniProtKB-EC"/>
</dbReference>
<dbReference type="Proteomes" id="UP000245468">
    <property type="component" value="Chromosome"/>
</dbReference>
<dbReference type="InterPro" id="IPR049577">
    <property type="entry name" value="GMPP_N"/>
</dbReference>
<keyword evidence="4 10" id="KW-0548">Nucleotidyltransferase</keyword>
<evidence type="ECO:0000256" key="3">
    <source>
        <dbReference type="ARBA" id="ARBA00022679"/>
    </source>
</evidence>
<dbReference type="OrthoDB" id="9806359at2"/>
<keyword evidence="6" id="KW-0342">GTP-binding</keyword>
<evidence type="ECO:0000256" key="7">
    <source>
        <dbReference type="ARBA" id="ARBA00047343"/>
    </source>
</evidence>
<evidence type="ECO:0000259" key="8">
    <source>
        <dbReference type="Pfam" id="PF00483"/>
    </source>
</evidence>
<reference evidence="11" key="1">
    <citation type="submission" date="2018-05" db="EMBL/GenBank/DDBJ databases">
        <title>Pseudarcicella sp. HME7025 Genome sequencing and assembly.</title>
        <authorList>
            <person name="Kim H."/>
            <person name="Kang H."/>
            <person name="Joh K."/>
        </authorList>
    </citation>
    <scope>NUCLEOTIDE SEQUENCE [LARGE SCALE GENOMIC DNA]</scope>
    <source>
        <strain evidence="11">HME7025</strain>
    </source>
</reference>
<dbReference type="InterPro" id="IPR029044">
    <property type="entry name" value="Nucleotide-diphossugar_trans"/>
</dbReference>
<dbReference type="Gene3D" id="3.90.550.10">
    <property type="entry name" value="Spore Coat Polysaccharide Biosynthesis Protein SpsA, Chain A"/>
    <property type="match status" value="1"/>
</dbReference>
<dbReference type="RefSeq" id="WP_109324920.1">
    <property type="nucleotide sequence ID" value="NZ_CP029346.1"/>
</dbReference>
<keyword evidence="11" id="KW-1185">Reference proteome</keyword>
<dbReference type="InterPro" id="IPR054566">
    <property type="entry name" value="ManC/GMP-like_b-helix"/>
</dbReference>
<comment type="similarity">
    <text evidence="1">Belongs to the mannose-6-phosphate isomerase type 2 family.</text>
</comment>